<dbReference type="InterPro" id="IPR043129">
    <property type="entry name" value="ATPase_NBD"/>
</dbReference>
<name>N1PNR4_DOTSN</name>
<reference evidence="1 2" key="2">
    <citation type="journal article" date="2012" name="PLoS Pathog.">
        <title>Diverse lifestyles and strategies of plant pathogenesis encoded in the genomes of eighteen Dothideomycetes fungi.</title>
        <authorList>
            <person name="Ohm R.A."/>
            <person name="Feau N."/>
            <person name="Henrissat B."/>
            <person name="Schoch C.L."/>
            <person name="Horwitz B.A."/>
            <person name="Barry K.W."/>
            <person name="Condon B.J."/>
            <person name="Copeland A.C."/>
            <person name="Dhillon B."/>
            <person name="Glaser F."/>
            <person name="Hesse C.N."/>
            <person name="Kosti I."/>
            <person name="LaButti K."/>
            <person name="Lindquist E.A."/>
            <person name="Lucas S."/>
            <person name="Salamov A.A."/>
            <person name="Bradshaw R.E."/>
            <person name="Ciuffetti L."/>
            <person name="Hamelin R.C."/>
            <person name="Kema G.H.J."/>
            <person name="Lawrence C."/>
            <person name="Scott J.A."/>
            <person name="Spatafora J.W."/>
            <person name="Turgeon B.G."/>
            <person name="de Wit P.J.G.M."/>
            <person name="Zhong S."/>
            <person name="Goodwin S.B."/>
            <person name="Grigoriev I.V."/>
        </authorList>
    </citation>
    <scope>NUCLEOTIDE SEQUENCE [LARGE SCALE GENOMIC DNA]</scope>
    <source>
        <strain evidence="2">NZE10 / CBS 128990</strain>
    </source>
</reference>
<dbReference type="eggNOG" id="ENOG502RPYM">
    <property type="taxonomic scope" value="Eukaryota"/>
</dbReference>
<sequence length="472" mass="53466">MAKAAHDAGIETVVLASEPQCVLANYLDLLQQSTEELPISLTVDDYILIVDLGCGTADFVLYRIKEDLQVSTRLETDEKFSGALCGSIRVNEQLLEKVMPGEAELQGVLDRLQVSKEGLEWHLLQSIEKAKTDRKYPLWHKITALGPDNGEDYGCKISRQDLEDAQDDSITRIKGIMDNLTGINNHRPNKPKLILVAGGYRKSPYLMGKLKKRYDKPEHRVVNCSDRKNPEETMVCDGGLSVRYSMVAEQSLPTRLGYALLRDDTVSKKRHPDCYLSGRGDRILRKTRFSGWDNKTKVTIDRLHIILPKGVTVGNQPIVDQFDHEFCCHPNQGFIEVHNRFVAFSGDYTEDNSALEDNHDAARSDNPLRHDIYEWAAISLTIPEQALIDRRFPKLRDDEGQEYYKFKANIILKYEGEDNITITWQIKTPSGQNFKEPWTVKGEESVWSARASEFTIEHDPGIEGDGVDSLEA</sequence>
<keyword evidence="2" id="KW-1185">Reference proteome</keyword>
<evidence type="ECO:0000313" key="2">
    <source>
        <dbReference type="Proteomes" id="UP000016933"/>
    </source>
</evidence>
<reference evidence="2" key="1">
    <citation type="journal article" date="2012" name="PLoS Genet.">
        <title>The genomes of the fungal plant pathogens Cladosporium fulvum and Dothistroma septosporum reveal adaptation to different hosts and lifestyles but also signatures of common ancestry.</title>
        <authorList>
            <person name="de Wit P.J.G.M."/>
            <person name="van der Burgt A."/>
            <person name="Oekmen B."/>
            <person name="Stergiopoulos I."/>
            <person name="Abd-Elsalam K.A."/>
            <person name="Aerts A.L."/>
            <person name="Bahkali A.H."/>
            <person name="Beenen H.G."/>
            <person name="Chettri P."/>
            <person name="Cox M.P."/>
            <person name="Datema E."/>
            <person name="de Vries R.P."/>
            <person name="Dhillon B."/>
            <person name="Ganley A.R."/>
            <person name="Griffiths S.A."/>
            <person name="Guo Y."/>
            <person name="Hamelin R.C."/>
            <person name="Henrissat B."/>
            <person name="Kabir M.S."/>
            <person name="Jashni M.K."/>
            <person name="Kema G."/>
            <person name="Klaubauf S."/>
            <person name="Lapidus A."/>
            <person name="Levasseur A."/>
            <person name="Lindquist E."/>
            <person name="Mehrabi R."/>
            <person name="Ohm R.A."/>
            <person name="Owen T.J."/>
            <person name="Salamov A."/>
            <person name="Schwelm A."/>
            <person name="Schijlen E."/>
            <person name="Sun H."/>
            <person name="van den Burg H.A."/>
            <person name="van Ham R.C.H.J."/>
            <person name="Zhang S."/>
            <person name="Goodwin S.B."/>
            <person name="Grigoriev I.V."/>
            <person name="Collemare J."/>
            <person name="Bradshaw R.E."/>
        </authorList>
    </citation>
    <scope>NUCLEOTIDE SEQUENCE [LARGE SCALE GENOMIC DNA]</scope>
    <source>
        <strain evidence="2">NZE10 / CBS 128990</strain>
    </source>
</reference>
<dbReference type="AlphaFoldDB" id="N1PNR4"/>
<organism evidence="1 2">
    <name type="scientific">Dothistroma septosporum (strain NZE10 / CBS 128990)</name>
    <name type="common">Red band needle blight fungus</name>
    <name type="synonym">Mycosphaerella pini</name>
    <dbReference type="NCBI Taxonomy" id="675120"/>
    <lineage>
        <taxon>Eukaryota</taxon>
        <taxon>Fungi</taxon>
        <taxon>Dikarya</taxon>
        <taxon>Ascomycota</taxon>
        <taxon>Pezizomycotina</taxon>
        <taxon>Dothideomycetes</taxon>
        <taxon>Dothideomycetidae</taxon>
        <taxon>Mycosphaerellales</taxon>
        <taxon>Mycosphaerellaceae</taxon>
        <taxon>Dothistroma</taxon>
    </lineage>
</organism>
<dbReference type="Proteomes" id="UP000016933">
    <property type="component" value="Unassembled WGS sequence"/>
</dbReference>
<dbReference type="SUPFAM" id="SSF53067">
    <property type="entry name" value="Actin-like ATPase domain"/>
    <property type="match status" value="1"/>
</dbReference>
<dbReference type="HOGENOM" id="CLU_523758_0_0_1"/>
<dbReference type="OrthoDB" id="2394218at2759"/>
<dbReference type="Gene3D" id="3.90.640.10">
    <property type="entry name" value="Actin, Chain A, domain 4"/>
    <property type="match status" value="1"/>
</dbReference>
<dbReference type="PANTHER" id="PTHR14187:SF5">
    <property type="entry name" value="HEAT SHOCK 70 KDA PROTEIN 12A"/>
    <property type="match status" value="1"/>
</dbReference>
<dbReference type="OMA" id="NITITWQ"/>
<evidence type="ECO:0000313" key="1">
    <source>
        <dbReference type="EMBL" id="EME44563.1"/>
    </source>
</evidence>
<dbReference type="PANTHER" id="PTHR14187">
    <property type="entry name" value="ALPHA KINASE/ELONGATION FACTOR 2 KINASE"/>
    <property type="match status" value="1"/>
</dbReference>
<dbReference type="CDD" id="cd10170">
    <property type="entry name" value="ASKHA_NBD_HSP70"/>
    <property type="match status" value="1"/>
</dbReference>
<protein>
    <submittedName>
        <fullName evidence="1">Uncharacterized protein</fullName>
    </submittedName>
</protein>
<proteinExistence type="predicted"/>
<dbReference type="STRING" id="675120.N1PNR4"/>
<gene>
    <name evidence="1" type="ORF">DOTSEDRAFT_72124</name>
</gene>
<accession>N1PNR4</accession>
<dbReference type="Gene3D" id="3.30.420.40">
    <property type="match status" value="2"/>
</dbReference>
<dbReference type="EMBL" id="KB446539">
    <property type="protein sequence ID" value="EME44563.1"/>
    <property type="molecule type" value="Genomic_DNA"/>
</dbReference>